<dbReference type="GO" id="GO:0005615">
    <property type="term" value="C:extracellular space"/>
    <property type="evidence" value="ECO:0007669"/>
    <property type="project" value="InterPro"/>
</dbReference>
<keyword evidence="6" id="KW-1185">Reference proteome</keyword>
<dbReference type="GO" id="GO:0006953">
    <property type="term" value="P:acute-phase response"/>
    <property type="evidence" value="ECO:0007669"/>
    <property type="project" value="UniProtKB-KW"/>
</dbReference>
<evidence type="ECO:0000256" key="3">
    <source>
        <dbReference type="ARBA" id="ARBA00022486"/>
    </source>
</evidence>
<evidence type="ECO:0000256" key="2">
    <source>
        <dbReference type="ARBA" id="ARBA00019464"/>
    </source>
</evidence>
<evidence type="ECO:0000256" key="4">
    <source>
        <dbReference type="ARBA" id="ARBA00023441"/>
    </source>
</evidence>
<dbReference type="GO" id="GO:0005896">
    <property type="term" value="C:interleukin-6 receptor complex"/>
    <property type="evidence" value="ECO:0007669"/>
    <property type="project" value="TreeGrafter"/>
</dbReference>
<dbReference type="GO" id="GO:0030154">
    <property type="term" value="P:cell differentiation"/>
    <property type="evidence" value="ECO:0007669"/>
    <property type="project" value="InterPro"/>
</dbReference>
<sequence length="122" mass="13949">MWFGNRQNLCCLETCLKAVAAGLQKYQPFLLLVETSISSSNDRVTWMRSSTQHLADLIMNRLKAEFGITNLHEAEREVPISDQASNLDWSTQVTVHVILRDFTKFIEGTARAIRFMRTQSSL</sequence>
<name>A0A401SZS7_CHIPU</name>
<dbReference type="SUPFAM" id="SSF47266">
    <property type="entry name" value="4-helical cytokines"/>
    <property type="match status" value="1"/>
</dbReference>
<dbReference type="EMBL" id="BEZZ01000753">
    <property type="protein sequence ID" value="GCC35875.1"/>
    <property type="molecule type" value="Genomic_DNA"/>
</dbReference>
<dbReference type="Pfam" id="PF00489">
    <property type="entry name" value="IL6"/>
    <property type="match status" value="1"/>
</dbReference>
<dbReference type="InterPro" id="IPR009079">
    <property type="entry name" value="4_helix_cytokine-like_core"/>
</dbReference>
<dbReference type="GO" id="GO:0046427">
    <property type="term" value="P:positive regulation of receptor signaling pathway via JAK-STAT"/>
    <property type="evidence" value="ECO:0007669"/>
    <property type="project" value="TreeGrafter"/>
</dbReference>
<dbReference type="STRING" id="137246.A0A401SZS7"/>
<dbReference type="PANTHER" id="PTHR48494">
    <property type="entry name" value="INTERLEUKIN-6"/>
    <property type="match status" value="1"/>
</dbReference>
<dbReference type="Proteomes" id="UP000287033">
    <property type="component" value="Unassembled WGS sequence"/>
</dbReference>
<dbReference type="Gene3D" id="1.20.1250.10">
    <property type="match status" value="1"/>
</dbReference>
<keyword evidence="3" id="KW-0011">Acute phase</keyword>
<evidence type="ECO:0000313" key="6">
    <source>
        <dbReference type="Proteomes" id="UP000287033"/>
    </source>
</evidence>
<comment type="function">
    <text evidence="4">Cytokine with a wide variety of biological functions in immunity, tissue regeneration, and metabolism. Binds to IL6R, then the complex associates to the signaling subunit IL6ST/gp130 to trigger the intracellular IL6-signaling pathway. The interaction with the membrane-bound IL6R and IL6ST stimulates 'classic signaling', whereas the binding of IL6 and soluble IL6R to IL6ST stimulates 'trans-signaling'. Alternatively, 'cluster signaling' occurs when membrane-bound IL6:IL6R complexes on transmitter cells activate IL6ST receptors on neighboring receiver cells.</text>
</comment>
<dbReference type="GO" id="GO:0005138">
    <property type="term" value="F:interleukin-6 receptor binding"/>
    <property type="evidence" value="ECO:0007669"/>
    <property type="project" value="InterPro"/>
</dbReference>
<organism evidence="5 6">
    <name type="scientific">Chiloscyllium punctatum</name>
    <name type="common">Brownbanded bambooshark</name>
    <name type="synonym">Hemiscyllium punctatum</name>
    <dbReference type="NCBI Taxonomy" id="137246"/>
    <lineage>
        <taxon>Eukaryota</taxon>
        <taxon>Metazoa</taxon>
        <taxon>Chordata</taxon>
        <taxon>Craniata</taxon>
        <taxon>Vertebrata</taxon>
        <taxon>Chondrichthyes</taxon>
        <taxon>Elasmobranchii</taxon>
        <taxon>Galeomorphii</taxon>
        <taxon>Galeoidea</taxon>
        <taxon>Orectolobiformes</taxon>
        <taxon>Hemiscylliidae</taxon>
        <taxon>Chiloscyllium</taxon>
    </lineage>
</organism>
<evidence type="ECO:0000256" key="1">
    <source>
        <dbReference type="ARBA" id="ARBA00007432"/>
    </source>
</evidence>
<comment type="caution">
    <text evidence="5">The sequence shown here is derived from an EMBL/GenBank/DDBJ whole genome shotgun (WGS) entry which is preliminary data.</text>
</comment>
<dbReference type="InterPro" id="IPR003574">
    <property type="entry name" value="IL-6-like"/>
</dbReference>
<comment type="similarity">
    <text evidence="1">Belongs to the IL-6 superfamily.</text>
</comment>
<proteinExistence type="inferred from homology"/>
<reference evidence="5 6" key="1">
    <citation type="journal article" date="2018" name="Nat. Ecol. Evol.">
        <title>Shark genomes provide insights into elasmobranch evolution and the origin of vertebrates.</title>
        <authorList>
            <person name="Hara Y"/>
            <person name="Yamaguchi K"/>
            <person name="Onimaru K"/>
            <person name="Kadota M"/>
            <person name="Koyanagi M"/>
            <person name="Keeley SD"/>
            <person name="Tatsumi K"/>
            <person name="Tanaka K"/>
            <person name="Motone F"/>
            <person name="Kageyama Y"/>
            <person name="Nozu R"/>
            <person name="Adachi N"/>
            <person name="Nishimura O"/>
            <person name="Nakagawa R"/>
            <person name="Tanegashima C"/>
            <person name="Kiyatake I"/>
            <person name="Matsumoto R"/>
            <person name="Murakumo K"/>
            <person name="Nishida K"/>
            <person name="Terakita A"/>
            <person name="Kuratani S"/>
            <person name="Sato K"/>
            <person name="Hyodo S Kuraku.S."/>
        </authorList>
    </citation>
    <scope>NUCLEOTIDE SEQUENCE [LARGE SCALE GENOMIC DNA]</scope>
</reference>
<protein>
    <recommendedName>
        <fullName evidence="2">Interleukin-6</fullName>
    </recommendedName>
</protein>
<dbReference type="OrthoDB" id="8943569at2759"/>
<dbReference type="PANTHER" id="PTHR48494:SF1">
    <property type="entry name" value="INTERLEUKIN-6"/>
    <property type="match status" value="1"/>
</dbReference>
<gene>
    <name evidence="5" type="ORF">chiPu_0014364</name>
</gene>
<dbReference type="AlphaFoldDB" id="A0A401SZS7"/>
<accession>A0A401SZS7</accession>
<evidence type="ECO:0000313" key="5">
    <source>
        <dbReference type="EMBL" id="GCC35875.1"/>
    </source>
</evidence>